<proteinExistence type="predicted"/>
<dbReference type="RefSeq" id="WP_018067358.1">
    <property type="nucleotide sequence ID" value="NZ_AQWH01000039.1"/>
</dbReference>
<dbReference type="STRING" id="1122214.Mame_01548"/>
<evidence type="ECO:0000313" key="1">
    <source>
        <dbReference type="EMBL" id="AQZ50899.1"/>
    </source>
</evidence>
<gene>
    <name evidence="1" type="ORF">Mame_01548</name>
</gene>
<accession>A0A1U9YZN4</accession>
<evidence type="ECO:0000313" key="2">
    <source>
        <dbReference type="Proteomes" id="UP000191135"/>
    </source>
</evidence>
<reference evidence="1 2" key="1">
    <citation type="submission" date="2017-03" db="EMBL/GenBank/DDBJ databases">
        <title>Foreign affairs: Plasmid Transfer between Roseobacters and Rhizobia.</title>
        <authorList>
            <person name="Bartling P."/>
            <person name="Bunk B."/>
            <person name="Overmann J."/>
            <person name="Brinkmann H."/>
            <person name="Petersen J."/>
        </authorList>
    </citation>
    <scope>NUCLEOTIDE SEQUENCE [LARGE SCALE GENOMIC DNA]</scope>
    <source>
        <strain evidence="1 2">MACL11</strain>
    </source>
</reference>
<dbReference type="AlphaFoldDB" id="A0A1U9YZN4"/>
<name>A0A1U9YZN4_9HYPH</name>
<dbReference type="KEGG" id="mmed:Mame_01548"/>
<organism evidence="1 2">
    <name type="scientific">Martelella mediterranea DSM 17316</name>
    <dbReference type="NCBI Taxonomy" id="1122214"/>
    <lineage>
        <taxon>Bacteria</taxon>
        <taxon>Pseudomonadati</taxon>
        <taxon>Pseudomonadota</taxon>
        <taxon>Alphaproteobacteria</taxon>
        <taxon>Hyphomicrobiales</taxon>
        <taxon>Aurantimonadaceae</taxon>
        <taxon>Martelella</taxon>
    </lineage>
</organism>
<dbReference type="Proteomes" id="UP000191135">
    <property type="component" value="Chromosome"/>
</dbReference>
<protein>
    <submittedName>
        <fullName evidence="1">Uncharacterized protein</fullName>
    </submittedName>
</protein>
<sequence>MNDATIECMDGFDETLIFDALEGQSMVVTNGAIPVPQGHGLSLDRNLLAELAIA</sequence>
<dbReference type="EMBL" id="CP020330">
    <property type="protein sequence ID" value="AQZ50899.1"/>
    <property type="molecule type" value="Genomic_DNA"/>
</dbReference>
<keyword evidence="2" id="KW-1185">Reference proteome</keyword>